<dbReference type="Pfam" id="PF00067">
    <property type="entry name" value="p450"/>
    <property type="match status" value="1"/>
</dbReference>
<evidence type="ECO:0000313" key="14">
    <source>
        <dbReference type="Proteomes" id="UP001237642"/>
    </source>
</evidence>
<name>A0AAD8IHX1_9APIA</name>
<evidence type="ECO:0000256" key="4">
    <source>
        <dbReference type="ARBA" id="ARBA00022692"/>
    </source>
</evidence>
<evidence type="ECO:0000256" key="10">
    <source>
        <dbReference type="ARBA" id="ARBA00023136"/>
    </source>
</evidence>
<dbReference type="GO" id="GO:0005506">
    <property type="term" value="F:iron ion binding"/>
    <property type="evidence" value="ECO:0007669"/>
    <property type="project" value="InterPro"/>
</dbReference>
<evidence type="ECO:0000256" key="7">
    <source>
        <dbReference type="ARBA" id="ARBA00023002"/>
    </source>
</evidence>
<dbReference type="EMBL" id="JAUIZM010000005">
    <property type="protein sequence ID" value="KAK1385821.1"/>
    <property type="molecule type" value="Genomic_DNA"/>
</dbReference>
<comment type="caution">
    <text evidence="13">The sequence shown here is derived from an EMBL/GenBank/DDBJ whole genome shotgun (WGS) entry which is preliminary data.</text>
</comment>
<dbReference type="PANTHER" id="PTHR24282:SF273">
    <property type="entry name" value="CYTOCHROME P450 CYP72A219-LIKE"/>
    <property type="match status" value="1"/>
</dbReference>
<feature type="binding site" description="axial binding residue" evidence="11">
    <location>
        <position position="455"/>
    </location>
    <ligand>
        <name>heme</name>
        <dbReference type="ChEBI" id="CHEBI:30413"/>
    </ligand>
    <ligandPart>
        <name>Fe</name>
        <dbReference type="ChEBI" id="CHEBI:18248"/>
    </ligandPart>
</feature>
<comment type="subcellular location">
    <subcellularLocation>
        <location evidence="1">Membrane</location>
    </subcellularLocation>
</comment>
<keyword evidence="5 11" id="KW-0479">Metal-binding</keyword>
<keyword evidence="10 12" id="KW-0472">Membrane</keyword>
<keyword evidence="14" id="KW-1185">Reference proteome</keyword>
<proteinExistence type="inferred from homology"/>
<evidence type="ECO:0000256" key="9">
    <source>
        <dbReference type="ARBA" id="ARBA00023033"/>
    </source>
</evidence>
<evidence type="ECO:0000256" key="11">
    <source>
        <dbReference type="PIRSR" id="PIRSR602401-1"/>
    </source>
</evidence>
<comment type="similarity">
    <text evidence="2">Belongs to the cytochrome P450 family.</text>
</comment>
<dbReference type="GO" id="GO:0016020">
    <property type="term" value="C:membrane"/>
    <property type="evidence" value="ECO:0007669"/>
    <property type="project" value="UniProtKB-SubCell"/>
</dbReference>
<keyword evidence="4 12" id="KW-0812">Transmembrane</keyword>
<dbReference type="GO" id="GO:0016705">
    <property type="term" value="F:oxidoreductase activity, acting on paired donors, with incorporation or reduction of molecular oxygen"/>
    <property type="evidence" value="ECO:0007669"/>
    <property type="project" value="InterPro"/>
</dbReference>
<keyword evidence="8 11" id="KW-0408">Iron</keyword>
<evidence type="ECO:0000313" key="13">
    <source>
        <dbReference type="EMBL" id="KAK1385821.1"/>
    </source>
</evidence>
<feature type="transmembrane region" description="Helical" evidence="12">
    <location>
        <begin position="6"/>
        <end position="30"/>
    </location>
</feature>
<evidence type="ECO:0000256" key="12">
    <source>
        <dbReference type="SAM" id="Phobius"/>
    </source>
</evidence>
<organism evidence="13 14">
    <name type="scientific">Heracleum sosnowskyi</name>
    <dbReference type="NCBI Taxonomy" id="360622"/>
    <lineage>
        <taxon>Eukaryota</taxon>
        <taxon>Viridiplantae</taxon>
        <taxon>Streptophyta</taxon>
        <taxon>Embryophyta</taxon>
        <taxon>Tracheophyta</taxon>
        <taxon>Spermatophyta</taxon>
        <taxon>Magnoliopsida</taxon>
        <taxon>eudicotyledons</taxon>
        <taxon>Gunneridae</taxon>
        <taxon>Pentapetalae</taxon>
        <taxon>asterids</taxon>
        <taxon>campanulids</taxon>
        <taxon>Apiales</taxon>
        <taxon>Apiaceae</taxon>
        <taxon>Apioideae</taxon>
        <taxon>apioid superclade</taxon>
        <taxon>Tordylieae</taxon>
        <taxon>Tordyliinae</taxon>
        <taxon>Heracleum</taxon>
    </lineage>
</organism>
<keyword evidence="6 12" id="KW-1133">Transmembrane helix</keyword>
<dbReference type="GO" id="GO:0020037">
    <property type="term" value="F:heme binding"/>
    <property type="evidence" value="ECO:0007669"/>
    <property type="project" value="InterPro"/>
</dbReference>
<comment type="cofactor">
    <cofactor evidence="11">
        <name>heme</name>
        <dbReference type="ChEBI" id="CHEBI:30413"/>
    </cofactor>
</comment>
<accession>A0AAD8IHX1</accession>
<evidence type="ECO:0000256" key="5">
    <source>
        <dbReference type="ARBA" id="ARBA00022723"/>
    </source>
</evidence>
<evidence type="ECO:0000256" key="3">
    <source>
        <dbReference type="ARBA" id="ARBA00022617"/>
    </source>
</evidence>
<gene>
    <name evidence="13" type="ORF">POM88_023556</name>
</gene>
<dbReference type="PRINTS" id="PR00463">
    <property type="entry name" value="EP450I"/>
</dbReference>
<reference evidence="13" key="2">
    <citation type="submission" date="2023-05" db="EMBL/GenBank/DDBJ databases">
        <authorList>
            <person name="Schelkunov M.I."/>
        </authorList>
    </citation>
    <scope>NUCLEOTIDE SEQUENCE</scope>
    <source>
        <strain evidence="13">Hsosn_3</strain>
        <tissue evidence="13">Leaf</tissue>
    </source>
</reference>
<keyword evidence="3 11" id="KW-0349">Heme</keyword>
<evidence type="ECO:0000256" key="6">
    <source>
        <dbReference type="ARBA" id="ARBA00022989"/>
    </source>
</evidence>
<dbReference type="InterPro" id="IPR050665">
    <property type="entry name" value="Cytochrome_P450_Monooxygen"/>
</dbReference>
<dbReference type="AlphaFoldDB" id="A0AAD8IHX1"/>
<dbReference type="InterPro" id="IPR002401">
    <property type="entry name" value="Cyt_P450_E_grp-I"/>
</dbReference>
<dbReference type="SUPFAM" id="SSF48264">
    <property type="entry name" value="Cytochrome P450"/>
    <property type="match status" value="1"/>
</dbReference>
<evidence type="ECO:0000256" key="2">
    <source>
        <dbReference type="ARBA" id="ARBA00010617"/>
    </source>
</evidence>
<reference evidence="13" key="1">
    <citation type="submission" date="2023-02" db="EMBL/GenBank/DDBJ databases">
        <title>Genome of toxic invasive species Heracleum sosnowskyi carries increased number of genes despite the absence of recent whole-genome duplications.</title>
        <authorList>
            <person name="Schelkunov M."/>
            <person name="Shtratnikova V."/>
            <person name="Makarenko M."/>
            <person name="Klepikova A."/>
            <person name="Omelchenko D."/>
            <person name="Novikova G."/>
            <person name="Obukhova E."/>
            <person name="Bogdanov V."/>
            <person name="Penin A."/>
            <person name="Logacheva M."/>
        </authorList>
    </citation>
    <scope>NUCLEOTIDE SEQUENCE</scope>
    <source>
        <strain evidence="13">Hsosn_3</strain>
        <tissue evidence="13">Leaf</tissue>
    </source>
</reference>
<dbReference type="PANTHER" id="PTHR24282">
    <property type="entry name" value="CYTOCHROME P450 FAMILY MEMBER"/>
    <property type="match status" value="1"/>
</dbReference>
<dbReference type="Gene3D" id="1.10.630.10">
    <property type="entry name" value="Cytochrome P450"/>
    <property type="match status" value="1"/>
</dbReference>
<keyword evidence="7" id="KW-0560">Oxidoreductase</keyword>
<dbReference type="GO" id="GO:0004497">
    <property type="term" value="F:monooxygenase activity"/>
    <property type="evidence" value="ECO:0007669"/>
    <property type="project" value="UniProtKB-KW"/>
</dbReference>
<evidence type="ECO:0000256" key="8">
    <source>
        <dbReference type="ARBA" id="ARBA00023004"/>
    </source>
</evidence>
<dbReference type="PRINTS" id="PR00385">
    <property type="entry name" value="P450"/>
</dbReference>
<keyword evidence="9" id="KW-0503">Monooxygenase</keyword>
<protein>
    <submittedName>
        <fullName evidence="13">Cytochrome P450, family 72, subfamily C, polypeptide 1</fullName>
    </submittedName>
</protein>
<evidence type="ECO:0000256" key="1">
    <source>
        <dbReference type="ARBA" id="ARBA00004370"/>
    </source>
</evidence>
<dbReference type="Proteomes" id="UP001237642">
    <property type="component" value="Unassembled WGS sequence"/>
</dbReference>
<dbReference type="InterPro" id="IPR036396">
    <property type="entry name" value="Cyt_P450_sf"/>
</dbReference>
<sequence length="508" mass="58577">MDATIASILISVLSLVILRYTIKLANRYWFRPKKIEKRLRELGFRGNPYRIIFGDAKDLVAMRGQLTSKPMELSDDITPRILPYQHHMAQKFGKKYFIWFGTKLRLTIMDPVLVKEILSRPNEFRKPNNDQMGKVLAGGLFSSEGNTWTKHKKILNPSFHMEKIKNMVPSIVEGCLEMMEKWNMSLASKESIEIDMVPEIQTLINDIMCKTVVTGQISEETKRIYQLRIIVNQQSMKLAKFMFFPGWWHLPFLEVKTLKAAHEETQSLVKKMVTRRLEEMKTGASNQGDVLSLMLEAYQDEASGVSLDDVIEECRSFHFVGPESTARSQMWMLYALAKYPEWQERAREEVLQVFGDQKPNIEGQNQLKIVTMIIYEVLRLYPPTGMFHRAISKDTKLGDMVLPAWIQVTIPITLMHHDPDIWGEDATQFNPERFAEGVFNSKMQLLTFTAGPRKCTGQSMAMVTHKSVIATLLQRFSFELSPSYIHAPKHSFLLTPQHGMKLVVRKIV</sequence>
<dbReference type="GO" id="GO:0009805">
    <property type="term" value="P:coumarin biosynthetic process"/>
    <property type="evidence" value="ECO:0007669"/>
    <property type="project" value="UniProtKB-ARBA"/>
</dbReference>
<dbReference type="InterPro" id="IPR001128">
    <property type="entry name" value="Cyt_P450"/>
</dbReference>